<evidence type="ECO:0000256" key="1">
    <source>
        <dbReference type="SAM" id="Phobius"/>
    </source>
</evidence>
<dbReference type="Proteomes" id="UP001403385">
    <property type="component" value="Unassembled WGS sequence"/>
</dbReference>
<proteinExistence type="predicted"/>
<comment type="caution">
    <text evidence="2">The sequence shown here is derived from an EMBL/GenBank/DDBJ whole genome shotgun (WGS) entry which is preliminary data.</text>
</comment>
<keyword evidence="1" id="KW-1133">Transmembrane helix</keyword>
<evidence type="ECO:0000313" key="3">
    <source>
        <dbReference type="Proteomes" id="UP001403385"/>
    </source>
</evidence>
<reference evidence="2 3" key="1">
    <citation type="submission" date="2024-04" db="EMBL/GenBank/DDBJ databases">
        <title>Novel genus in family Flammeovirgaceae.</title>
        <authorList>
            <person name="Nguyen T.H."/>
            <person name="Vuong T.Q."/>
            <person name="Le H."/>
            <person name="Kim S.-G."/>
        </authorList>
    </citation>
    <scope>NUCLEOTIDE SEQUENCE [LARGE SCALE GENOMIC DNA]</scope>
    <source>
        <strain evidence="2 3">JCM 23209</strain>
    </source>
</reference>
<gene>
    <name evidence="2" type="ORF">AAG747_16920</name>
</gene>
<feature type="transmembrane region" description="Helical" evidence="1">
    <location>
        <begin position="186"/>
        <end position="204"/>
    </location>
</feature>
<sequence>MELKDVLLSPLYLVIVYVFAFYWRGKLTDERNRKFFIPALSAKIFGAFFFACIYEFYYGGGDTFTFHYGSKLIWQAFLDTPSTGIKMLFLDANEYTDDTVKYLIRLRFFRASEEWSLVKIAGFVGLFTFNSYLSISIIFATFSFFGTWKLYQTFLRIYPSLSSPLAFVILFVPSAIFWASGLMKDTITLGCIGFLTYGLFNLFYFKRKFLFSIIVVLLSAKYLIALKMYILLSFAPAFLLWIYTSIQKKISNVALQAMMLPVLLGGIGAMGYLTISKLASSSAEYASMDAITYKVAAFHHDHLERAGGSSYSLGDIEYTPMGMLKKFPSSVNVTLFRPYLWEARNVVVLFGAVESLLYLLGTLWVFFKVGPLFFFKKSFSHPDVLLCLVFTLLLGFIVGLTSYNFGALGRFKVPLMPYYGITLVLIYHLKQKLKHSTE</sequence>
<dbReference type="AlphaFoldDB" id="A0AAW9S9G0"/>
<feature type="transmembrane region" description="Helical" evidence="1">
    <location>
        <begin position="120"/>
        <end position="145"/>
    </location>
</feature>
<feature type="transmembrane region" description="Helical" evidence="1">
    <location>
        <begin position="356"/>
        <end position="375"/>
    </location>
</feature>
<dbReference type="RefSeq" id="WP_346822388.1">
    <property type="nucleotide sequence ID" value="NZ_JBDKWZ010000009.1"/>
</dbReference>
<keyword evidence="3" id="KW-1185">Reference proteome</keyword>
<organism evidence="2 3">
    <name type="scientific">Rapidithrix thailandica</name>
    <dbReference type="NCBI Taxonomy" id="413964"/>
    <lineage>
        <taxon>Bacteria</taxon>
        <taxon>Pseudomonadati</taxon>
        <taxon>Bacteroidota</taxon>
        <taxon>Cytophagia</taxon>
        <taxon>Cytophagales</taxon>
        <taxon>Flammeovirgaceae</taxon>
        <taxon>Rapidithrix</taxon>
    </lineage>
</organism>
<keyword evidence="1" id="KW-0472">Membrane</keyword>
<feature type="transmembrane region" description="Helical" evidence="1">
    <location>
        <begin position="157"/>
        <end position="180"/>
    </location>
</feature>
<dbReference type="EMBL" id="JBDKWZ010000009">
    <property type="protein sequence ID" value="MEN7549609.1"/>
    <property type="molecule type" value="Genomic_DNA"/>
</dbReference>
<feature type="transmembrane region" description="Helical" evidence="1">
    <location>
        <begin position="384"/>
        <end position="405"/>
    </location>
</feature>
<feature type="transmembrane region" description="Helical" evidence="1">
    <location>
        <begin position="35"/>
        <end position="57"/>
    </location>
</feature>
<evidence type="ECO:0000313" key="2">
    <source>
        <dbReference type="EMBL" id="MEN7549609.1"/>
    </source>
</evidence>
<feature type="transmembrane region" description="Helical" evidence="1">
    <location>
        <begin position="230"/>
        <end position="246"/>
    </location>
</feature>
<protein>
    <recommendedName>
        <fullName evidence="4">Glycosyltransferase RgtA/B/C/D-like domain-containing protein</fullName>
    </recommendedName>
</protein>
<keyword evidence="1" id="KW-0812">Transmembrane</keyword>
<feature type="transmembrane region" description="Helical" evidence="1">
    <location>
        <begin position="6"/>
        <end position="23"/>
    </location>
</feature>
<evidence type="ECO:0008006" key="4">
    <source>
        <dbReference type="Google" id="ProtNLM"/>
    </source>
</evidence>
<accession>A0AAW9S9G0</accession>
<feature type="transmembrane region" description="Helical" evidence="1">
    <location>
        <begin position="253"/>
        <end position="275"/>
    </location>
</feature>
<name>A0AAW9S9G0_9BACT</name>